<keyword evidence="3 8" id="KW-0808">Transferase</keyword>
<dbReference type="PANTHER" id="PTHR10434:SF64">
    <property type="entry name" value="1-ACYL-SN-GLYCEROL-3-PHOSPHATE ACYLTRANSFERASE-RELATED"/>
    <property type="match status" value="1"/>
</dbReference>
<dbReference type="Proteomes" id="UP000245539">
    <property type="component" value="Unassembled WGS sequence"/>
</dbReference>
<evidence type="ECO:0000256" key="5">
    <source>
        <dbReference type="ARBA" id="ARBA00023315"/>
    </source>
</evidence>
<keyword evidence="6" id="KW-1133">Transmembrane helix</keyword>
<evidence type="ECO:0000259" key="7">
    <source>
        <dbReference type="SMART" id="SM00563"/>
    </source>
</evidence>
<evidence type="ECO:0000256" key="4">
    <source>
        <dbReference type="ARBA" id="ARBA00023098"/>
    </source>
</evidence>
<evidence type="ECO:0000313" key="9">
    <source>
        <dbReference type="Proteomes" id="UP000245539"/>
    </source>
</evidence>
<dbReference type="SUPFAM" id="SSF69593">
    <property type="entry name" value="Glycerol-3-phosphate (1)-acyltransferase"/>
    <property type="match status" value="1"/>
</dbReference>
<dbReference type="SMART" id="SM00563">
    <property type="entry name" value="PlsC"/>
    <property type="match status" value="1"/>
</dbReference>
<protein>
    <submittedName>
        <fullName evidence="8">1-acyl-sn-glycerol-3-phosphate acyltransferase</fullName>
    </submittedName>
</protein>
<organism evidence="8 9">
    <name type="scientific">Leucothrix pacifica</name>
    <dbReference type="NCBI Taxonomy" id="1247513"/>
    <lineage>
        <taxon>Bacteria</taxon>
        <taxon>Pseudomonadati</taxon>
        <taxon>Pseudomonadota</taxon>
        <taxon>Gammaproteobacteria</taxon>
        <taxon>Thiotrichales</taxon>
        <taxon>Thiotrichaceae</taxon>
        <taxon>Leucothrix</taxon>
    </lineage>
</organism>
<reference evidence="8 9" key="1">
    <citation type="submission" date="2018-05" db="EMBL/GenBank/DDBJ databases">
        <title>Leucothrix arctica sp. nov., isolated from Arctic seawater.</title>
        <authorList>
            <person name="Choi A."/>
            <person name="Baek K."/>
        </authorList>
    </citation>
    <scope>NUCLEOTIDE SEQUENCE [LARGE SCALE GENOMIC DNA]</scope>
    <source>
        <strain evidence="8 9">JCM 18388</strain>
    </source>
</reference>
<keyword evidence="6" id="KW-0472">Membrane</keyword>
<keyword evidence="9" id="KW-1185">Reference proteome</keyword>
<evidence type="ECO:0000313" key="8">
    <source>
        <dbReference type="EMBL" id="PWQ92472.1"/>
    </source>
</evidence>
<evidence type="ECO:0000256" key="6">
    <source>
        <dbReference type="SAM" id="Phobius"/>
    </source>
</evidence>
<dbReference type="GO" id="GO:0006654">
    <property type="term" value="P:phosphatidic acid biosynthetic process"/>
    <property type="evidence" value="ECO:0007669"/>
    <property type="project" value="TreeGrafter"/>
</dbReference>
<keyword evidence="5 8" id="KW-0012">Acyltransferase</keyword>
<evidence type="ECO:0000256" key="3">
    <source>
        <dbReference type="ARBA" id="ARBA00022679"/>
    </source>
</evidence>
<dbReference type="OrthoDB" id="9806880at2"/>
<dbReference type="AlphaFoldDB" id="A0A317C8K5"/>
<gene>
    <name evidence="8" type="ORF">DKW60_20980</name>
</gene>
<keyword evidence="6" id="KW-0812">Transmembrane</keyword>
<dbReference type="PANTHER" id="PTHR10434">
    <property type="entry name" value="1-ACYL-SN-GLYCEROL-3-PHOSPHATE ACYLTRANSFERASE"/>
    <property type="match status" value="1"/>
</dbReference>
<name>A0A317C8K5_9GAMM</name>
<accession>A0A317C8K5</accession>
<dbReference type="GO" id="GO:0003841">
    <property type="term" value="F:1-acylglycerol-3-phosphate O-acyltransferase activity"/>
    <property type="evidence" value="ECO:0007669"/>
    <property type="project" value="TreeGrafter"/>
</dbReference>
<comment type="caution">
    <text evidence="8">The sequence shown here is derived from an EMBL/GenBank/DDBJ whole genome shotgun (WGS) entry which is preliminary data.</text>
</comment>
<evidence type="ECO:0000256" key="2">
    <source>
        <dbReference type="ARBA" id="ARBA00022516"/>
    </source>
</evidence>
<dbReference type="InterPro" id="IPR002123">
    <property type="entry name" value="Plipid/glycerol_acylTrfase"/>
</dbReference>
<evidence type="ECO:0000256" key="1">
    <source>
        <dbReference type="ARBA" id="ARBA00005189"/>
    </source>
</evidence>
<feature type="domain" description="Phospholipid/glycerol acyltransferase" evidence="7">
    <location>
        <begin position="67"/>
        <end position="179"/>
    </location>
</feature>
<proteinExistence type="predicted"/>
<comment type="pathway">
    <text evidence="1">Lipid metabolism.</text>
</comment>
<sequence>MVKLLRLLILLSHLLYGGALIIFQAFILRRPPEDPRFKAVVQAWYSKLLRLVGVSVLVHGKPVDGPVLIVSNHISWLDIPLMASLSNPRFLSKAEVRKWPIIGWAAEKLNTLFIVRGQRTATEAASVAICDGLENNDRILIFPEGKTTEGAEIGFLFPRLFGAAIQSRAKVQPVVIHYTDENTAGHTSDLIPYTGTQTLVNNMWLMLGCKNPQAHVYFLEPLESEGALRKELAANIQQQMQDCLTQSHTQFLAAKPLIHK</sequence>
<keyword evidence="2" id="KW-0444">Lipid biosynthesis</keyword>
<feature type="transmembrane region" description="Helical" evidence="6">
    <location>
        <begin position="7"/>
        <end position="28"/>
    </location>
</feature>
<keyword evidence="4" id="KW-0443">Lipid metabolism</keyword>
<dbReference type="RefSeq" id="WP_109839621.1">
    <property type="nucleotide sequence ID" value="NZ_QGKM01000087.1"/>
</dbReference>
<dbReference type="Pfam" id="PF01553">
    <property type="entry name" value="Acyltransferase"/>
    <property type="match status" value="1"/>
</dbReference>
<dbReference type="EMBL" id="QGKM01000087">
    <property type="protein sequence ID" value="PWQ92472.1"/>
    <property type="molecule type" value="Genomic_DNA"/>
</dbReference>
<dbReference type="CDD" id="cd07989">
    <property type="entry name" value="LPLAT_AGPAT-like"/>
    <property type="match status" value="1"/>
</dbReference>